<feature type="compositionally biased region" description="Basic and acidic residues" evidence="4">
    <location>
        <begin position="169"/>
        <end position="190"/>
    </location>
</feature>
<feature type="compositionally biased region" description="Acidic residues" evidence="4">
    <location>
        <begin position="410"/>
        <end position="421"/>
    </location>
</feature>
<dbReference type="PANTHER" id="PTHR35711">
    <property type="entry name" value="EXPRESSED PROTEIN"/>
    <property type="match status" value="1"/>
</dbReference>
<feature type="region of interest" description="Disordered" evidence="4">
    <location>
        <begin position="926"/>
        <end position="956"/>
    </location>
</feature>
<comment type="caution">
    <text evidence="6">The sequence shown here is derived from an EMBL/GenBank/DDBJ whole genome shotgun (WGS) entry which is preliminary data.</text>
</comment>
<feature type="compositionally biased region" description="Acidic residues" evidence="4">
    <location>
        <begin position="214"/>
        <end position="227"/>
    </location>
</feature>
<feature type="region of interest" description="Disordered" evidence="4">
    <location>
        <begin position="865"/>
        <end position="908"/>
    </location>
</feature>
<feature type="domain" description="Zinc finger PHD-type" evidence="5">
    <location>
        <begin position="662"/>
        <end position="714"/>
    </location>
</feature>
<dbReference type="InterPro" id="IPR011011">
    <property type="entry name" value="Znf_FYVE_PHD"/>
</dbReference>
<feature type="region of interest" description="Disordered" evidence="4">
    <location>
        <begin position="257"/>
        <end position="341"/>
    </location>
</feature>
<keyword evidence="2" id="KW-0863">Zinc-finger</keyword>
<keyword evidence="1" id="KW-0479">Metal-binding</keyword>
<feature type="compositionally biased region" description="Pro residues" evidence="4">
    <location>
        <begin position="787"/>
        <end position="797"/>
    </location>
</feature>
<evidence type="ECO:0000313" key="7">
    <source>
        <dbReference type="Proteomes" id="UP000789595"/>
    </source>
</evidence>
<evidence type="ECO:0000256" key="3">
    <source>
        <dbReference type="ARBA" id="ARBA00022833"/>
    </source>
</evidence>
<dbReference type="SUPFAM" id="SSF57903">
    <property type="entry name" value="FYVE/PHD zinc finger"/>
    <property type="match status" value="1"/>
</dbReference>
<dbReference type="InterPro" id="IPR001965">
    <property type="entry name" value="Znf_PHD"/>
</dbReference>
<feature type="region of interest" description="Disordered" evidence="4">
    <location>
        <begin position="387"/>
        <end position="428"/>
    </location>
</feature>
<feature type="compositionally biased region" description="Basic and acidic residues" evidence="4">
    <location>
        <begin position="118"/>
        <end position="138"/>
    </location>
</feature>
<dbReference type="InterPro" id="IPR013083">
    <property type="entry name" value="Znf_RING/FYVE/PHD"/>
</dbReference>
<feature type="compositionally biased region" description="Pro residues" evidence="4">
    <location>
        <begin position="884"/>
        <end position="894"/>
    </location>
</feature>
<gene>
    <name evidence="6" type="ORF">PECAL_4P03200</name>
</gene>
<feature type="region of interest" description="Disordered" evidence="4">
    <location>
        <begin position="538"/>
        <end position="577"/>
    </location>
</feature>
<accession>A0A8J2SJP4</accession>
<evidence type="ECO:0000259" key="5">
    <source>
        <dbReference type="SMART" id="SM00249"/>
    </source>
</evidence>
<evidence type="ECO:0000256" key="4">
    <source>
        <dbReference type="SAM" id="MobiDB-lite"/>
    </source>
</evidence>
<proteinExistence type="predicted"/>
<evidence type="ECO:0000256" key="2">
    <source>
        <dbReference type="ARBA" id="ARBA00022771"/>
    </source>
</evidence>
<name>A0A8J2SJP4_9STRA</name>
<dbReference type="SMART" id="SM00249">
    <property type="entry name" value="PHD"/>
    <property type="match status" value="1"/>
</dbReference>
<keyword evidence="7" id="KW-1185">Reference proteome</keyword>
<feature type="compositionally biased region" description="Low complexity" evidence="4">
    <location>
        <begin position="199"/>
        <end position="211"/>
    </location>
</feature>
<reference evidence="6" key="1">
    <citation type="submission" date="2021-11" db="EMBL/GenBank/DDBJ databases">
        <authorList>
            <consortium name="Genoscope - CEA"/>
            <person name="William W."/>
        </authorList>
    </citation>
    <scope>NUCLEOTIDE SEQUENCE</scope>
</reference>
<sequence length="966" mass="102332">MDLDAWLAEHIGCEQRRAEVRANVDCLSDFRVASLEDLEDALGLAAWPALPKKRFLDAWRRLKDGEDEAAPSSEPQRPRSAPVSAAELAAAARGPPDEDEEEEDEDDEEEDVGGRTPSRSDKPRGNPRACEVRRVGDKKWRRFASRADAVAAFPDLRSQSTVSRLITDNPRKRPTDRAPADIRERFEARNVPRRPRSPPVSAAALAAAARGPESDEEDSEDEDEDEDVGGRALSAATLKNQRACEVRRVGDKKWRRFASRKDAAAAFPELSGSDISKLITKPTKARPSVRGMYEARSVGGESRSARGARDSDSNDEEDSDDDDDAPTTARGPRGQMACEMRRVGDKKWRRFASRADAARAFPGLYSYDIGNLINNKKTRPSVHGVYEARSVGGESRSVPVSAARGARDSDSDDEDDDDDDEGATRGKIIEMRRVGDASWRKFAHRGDAARAFGLSRTSVERLVNKTSDAPSSRFEARQVDGDIADVEDVSQIEVKVVAVGDRVEVDGEPGVVTSIGENQHRCWKVRLDGEAEARNCRRSQITKDGSPVAAPAPVPMADDADDDEPRPPAPPRTFALPSLPADACEVRRVGDADWRRFASRADAARAFGGVHGLDAEQIGKLIDDSPVKPSRERPKRAIRDNFEARAAADTGAPFEAVPLEDECVICQKSTLEADDTPMQDVLLCDVCEGDVHLACTSLSKIPGEADAFTCSACAAAQGDDAAPAPMDASPPAPAPAADDFDELYSEVAAAAPAAAAAEVAAPGPAPAAADGEDWGSASFGMSTAAPAPAPAPVPPTAAPADDKAPPAKRARLDDLLGPPPAEEAPAPAIPNDGSFLATMKQALAAPPSPALPAPAPPVLQPIAPPPSMTPTNGGVLQPIVLAPSSPPPPPPVLPSSPASWPTLSDVDKSRVEALSHSCPAAAGRLAEALSRRAAPAAPTSPLAPAAQQPAPPGTPDAKFQEAVAML</sequence>
<feature type="region of interest" description="Disordered" evidence="4">
    <location>
        <begin position="763"/>
        <end position="832"/>
    </location>
</feature>
<protein>
    <recommendedName>
        <fullName evidence="5">Zinc finger PHD-type domain-containing protein</fullName>
    </recommendedName>
</protein>
<dbReference type="PANTHER" id="PTHR35711:SF1">
    <property type="entry name" value="ECTODERMAL, ISOFORM F"/>
    <property type="match status" value="1"/>
</dbReference>
<dbReference type="Gene3D" id="3.30.40.10">
    <property type="entry name" value="Zinc/RING finger domain, C3HC4 (zinc finger)"/>
    <property type="match status" value="1"/>
</dbReference>
<dbReference type="Proteomes" id="UP000789595">
    <property type="component" value="Unassembled WGS sequence"/>
</dbReference>
<keyword evidence="3" id="KW-0862">Zinc</keyword>
<feature type="compositionally biased region" description="Basic and acidic residues" evidence="4">
    <location>
        <begin position="303"/>
        <end position="312"/>
    </location>
</feature>
<feature type="compositionally biased region" description="Low complexity" evidence="4">
    <location>
        <begin position="926"/>
        <end position="948"/>
    </location>
</feature>
<dbReference type="GO" id="GO:0008270">
    <property type="term" value="F:zinc ion binding"/>
    <property type="evidence" value="ECO:0007669"/>
    <property type="project" value="UniProtKB-KW"/>
</dbReference>
<dbReference type="AlphaFoldDB" id="A0A8J2SJP4"/>
<feature type="compositionally biased region" description="Acidic residues" evidence="4">
    <location>
        <begin position="313"/>
        <end position="325"/>
    </location>
</feature>
<feature type="compositionally biased region" description="Low complexity" evidence="4">
    <location>
        <begin position="81"/>
        <end position="92"/>
    </location>
</feature>
<dbReference type="OrthoDB" id="336088at2759"/>
<dbReference type="EMBL" id="CAKKNE010000004">
    <property type="protein sequence ID" value="CAH0373145.1"/>
    <property type="molecule type" value="Genomic_DNA"/>
</dbReference>
<feature type="compositionally biased region" description="Basic and acidic residues" evidence="4">
    <location>
        <begin position="800"/>
        <end position="814"/>
    </location>
</feature>
<feature type="compositionally biased region" description="Polar residues" evidence="4">
    <location>
        <begin position="157"/>
        <end position="166"/>
    </location>
</feature>
<feature type="compositionally biased region" description="Acidic residues" evidence="4">
    <location>
        <begin position="97"/>
        <end position="111"/>
    </location>
</feature>
<dbReference type="CDD" id="cd15517">
    <property type="entry name" value="PHD_TCF19_like"/>
    <property type="match status" value="1"/>
</dbReference>
<evidence type="ECO:0000256" key="1">
    <source>
        <dbReference type="ARBA" id="ARBA00022723"/>
    </source>
</evidence>
<organism evidence="6 7">
    <name type="scientific">Pelagomonas calceolata</name>
    <dbReference type="NCBI Taxonomy" id="35677"/>
    <lineage>
        <taxon>Eukaryota</taxon>
        <taxon>Sar</taxon>
        <taxon>Stramenopiles</taxon>
        <taxon>Ochrophyta</taxon>
        <taxon>Pelagophyceae</taxon>
        <taxon>Pelagomonadales</taxon>
        <taxon>Pelagomonadaceae</taxon>
        <taxon>Pelagomonas</taxon>
    </lineage>
</organism>
<evidence type="ECO:0000313" key="6">
    <source>
        <dbReference type="EMBL" id="CAH0373145.1"/>
    </source>
</evidence>
<feature type="compositionally biased region" description="Low complexity" evidence="4">
    <location>
        <begin position="547"/>
        <end position="557"/>
    </location>
</feature>
<feature type="region of interest" description="Disordered" evidence="4">
    <location>
        <begin position="66"/>
        <end position="245"/>
    </location>
</feature>
<feature type="region of interest" description="Disordered" evidence="4">
    <location>
        <begin position="719"/>
        <end position="738"/>
    </location>
</feature>